<protein>
    <submittedName>
        <fullName evidence="7">Phage/plasmid primase, P4 family</fullName>
    </submittedName>
</protein>
<dbReference type="NCBIfam" id="TIGR01613">
    <property type="entry name" value="primase_Cterm"/>
    <property type="match status" value="1"/>
</dbReference>
<dbReference type="RefSeq" id="WP_271657090.1">
    <property type="nucleotide sequence ID" value="NZ_JAIVFG010000041.1"/>
</dbReference>
<dbReference type="AlphaFoldDB" id="A0AAW5ZSZ1"/>
<dbReference type="InterPro" id="IPR045455">
    <property type="entry name" value="NrS-1_pol-like_helicase"/>
</dbReference>
<dbReference type="InterPro" id="IPR004968">
    <property type="entry name" value="DNA_primase/NTPase_C"/>
</dbReference>
<evidence type="ECO:0000256" key="4">
    <source>
        <dbReference type="ARBA" id="ARBA00022840"/>
    </source>
</evidence>
<dbReference type="Pfam" id="PF19263">
    <property type="entry name" value="DUF5906"/>
    <property type="match status" value="1"/>
</dbReference>
<evidence type="ECO:0000256" key="5">
    <source>
        <dbReference type="SAM" id="MobiDB-lite"/>
    </source>
</evidence>
<name>A0AAW5ZSZ1_RALSL</name>
<dbReference type="Gene3D" id="3.40.50.300">
    <property type="entry name" value="P-loop containing nucleotide triphosphate hydrolases"/>
    <property type="match status" value="1"/>
</dbReference>
<evidence type="ECO:0000313" key="8">
    <source>
        <dbReference type="Proteomes" id="UP001144050"/>
    </source>
</evidence>
<evidence type="ECO:0000256" key="3">
    <source>
        <dbReference type="ARBA" id="ARBA00022806"/>
    </source>
</evidence>
<gene>
    <name evidence="7" type="ORF">LBW59_20265</name>
</gene>
<dbReference type="GO" id="GO:0016787">
    <property type="term" value="F:hydrolase activity"/>
    <property type="evidence" value="ECO:0007669"/>
    <property type="project" value="UniProtKB-KW"/>
</dbReference>
<dbReference type="InterPro" id="IPR014818">
    <property type="entry name" value="Phage/plasmid_primase_P4_C"/>
</dbReference>
<keyword evidence="1" id="KW-0547">Nucleotide-binding</keyword>
<dbReference type="PROSITE" id="PS51206">
    <property type="entry name" value="SF3_HELICASE_1"/>
    <property type="match status" value="1"/>
</dbReference>
<dbReference type="InterPro" id="IPR006500">
    <property type="entry name" value="Helicase_put_C_phage/plasmid"/>
</dbReference>
<dbReference type="InterPro" id="IPR051620">
    <property type="entry name" value="ORF904-like_C"/>
</dbReference>
<feature type="domain" description="SF3 helicase" evidence="6">
    <location>
        <begin position="189"/>
        <end position="348"/>
    </location>
</feature>
<evidence type="ECO:0000256" key="2">
    <source>
        <dbReference type="ARBA" id="ARBA00022801"/>
    </source>
</evidence>
<evidence type="ECO:0000256" key="1">
    <source>
        <dbReference type="ARBA" id="ARBA00022741"/>
    </source>
</evidence>
<keyword evidence="3" id="KW-0347">Helicase</keyword>
<dbReference type="InterPro" id="IPR014015">
    <property type="entry name" value="Helicase_SF3_DNA-vir"/>
</dbReference>
<dbReference type="SUPFAM" id="SSF52540">
    <property type="entry name" value="P-loop containing nucleoside triphosphate hydrolases"/>
    <property type="match status" value="1"/>
</dbReference>
<dbReference type="Proteomes" id="UP001144050">
    <property type="component" value="Unassembled WGS sequence"/>
</dbReference>
<dbReference type="GO" id="GO:0004386">
    <property type="term" value="F:helicase activity"/>
    <property type="evidence" value="ECO:0007669"/>
    <property type="project" value="UniProtKB-KW"/>
</dbReference>
<feature type="region of interest" description="Disordered" evidence="5">
    <location>
        <begin position="488"/>
        <end position="508"/>
    </location>
</feature>
<dbReference type="GO" id="GO:0005524">
    <property type="term" value="F:ATP binding"/>
    <property type="evidence" value="ECO:0007669"/>
    <property type="project" value="UniProtKB-KW"/>
</dbReference>
<reference evidence="7" key="1">
    <citation type="submission" date="2021-09" db="EMBL/GenBank/DDBJ databases">
        <title>Genomic analysis of Ralstonia spp.</title>
        <authorList>
            <person name="Aburjaile F."/>
            <person name="Ariute J.C."/>
            <person name="Pais A.K.L."/>
            <person name="Albuquerque G.M.R."/>
            <person name="Silva A.M.F."/>
            <person name="Brenig B."/>
            <person name="Azevedo V."/>
            <person name="Matiuzzi M."/>
            <person name="Ramos R."/>
            <person name="Goes-Neto A."/>
            <person name="Soares S."/>
            <person name="Iseppon A.M.B."/>
            <person name="Souza E."/>
            <person name="Gama M."/>
        </authorList>
    </citation>
    <scope>NUCLEOTIDE SEQUENCE</scope>
    <source>
        <strain evidence="7">CCRMRs91</strain>
    </source>
</reference>
<evidence type="ECO:0000313" key="7">
    <source>
        <dbReference type="EMBL" id="MDB0573093.1"/>
    </source>
</evidence>
<dbReference type="SMART" id="SM00885">
    <property type="entry name" value="D5_N"/>
    <property type="match status" value="1"/>
</dbReference>
<dbReference type="Pfam" id="PF03288">
    <property type="entry name" value="Pox_D5"/>
    <property type="match status" value="1"/>
</dbReference>
<dbReference type="PANTHER" id="PTHR35372:SF2">
    <property type="entry name" value="SF3 HELICASE DOMAIN-CONTAINING PROTEIN"/>
    <property type="match status" value="1"/>
</dbReference>
<keyword evidence="4" id="KW-0067">ATP-binding</keyword>
<keyword evidence="2" id="KW-0378">Hydrolase</keyword>
<dbReference type="PANTHER" id="PTHR35372">
    <property type="entry name" value="ATP BINDING PROTEIN-RELATED"/>
    <property type="match status" value="1"/>
</dbReference>
<comment type="caution">
    <text evidence="7">The sequence shown here is derived from an EMBL/GenBank/DDBJ whole genome shotgun (WGS) entry which is preliminary data.</text>
</comment>
<proteinExistence type="predicted"/>
<dbReference type="Pfam" id="PF08706">
    <property type="entry name" value="D5_N"/>
    <property type="match status" value="1"/>
</dbReference>
<dbReference type="InterPro" id="IPR027417">
    <property type="entry name" value="P-loop_NTPase"/>
</dbReference>
<sequence length="508" mass="56696">MSEKIAAMDAAMMNAIDIPMPPEKDPYKGTDLANAEHFAERYRGELRYCPQGKKWLVWTSTHWSRDNKKKAERLAGKMVRSLYEDAAKHDEPGRRRQISRMANRLEGRNPLMSMLHLAKSYLAIDPSELDTDLWLLNCGNGTVDLRTGQLMPHQPEHYITRCLPVDYSPDAKCDAWRAFLGSVFGGNSELIGFIQRAVGYSLTGDTSEQAMFVLHGAGSNGKSTLLTILQNLLAGYARQAAPNLLLAKRSESHPTGLADLFGCRMVVSSESGEGRQFDEALVKHLTGGDLIRARRMHEDFWEFVPTHKLWLATNHKPGVKGTDHAIWRRIYLVPFNQTFYDVASGKIPVKDPTLTEKLRGELPGILRWAVEGSLAWQKQGLAPPEIVRQATKGYQTEMDVVGQFLSECCATDNPAAVVKSKDLYEGYRAWCQENGESPETQRRFGQKISDRGFVRVKNNAIWYRGVRLLAGVTGGVGGSKLFYPETPITESSNAMNGNHPPVPPVLSH</sequence>
<evidence type="ECO:0000259" key="6">
    <source>
        <dbReference type="PROSITE" id="PS51206"/>
    </source>
</evidence>
<organism evidence="7 8">
    <name type="scientific">Ralstonia solanacearum</name>
    <name type="common">Pseudomonas solanacearum</name>
    <dbReference type="NCBI Taxonomy" id="305"/>
    <lineage>
        <taxon>Bacteria</taxon>
        <taxon>Pseudomonadati</taxon>
        <taxon>Pseudomonadota</taxon>
        <taxon>Betaproteobacteria</taxon>
        <taxon>Burkholderiales</taxon>
        <taxon>Burkholderiaceae</taxon>
        <taxon>Ralstonia</taxon>
        <taxon>Ralstonia solanacearum species complex</taxon>
    </lineage>
</organism>
<dbReference type="EMBL" id="JAIVFG010000041">
    <property type="protein sequence ID" value="MDB0573093.1"/>
    <property type="molecule type" value="Genomic_DNA"/>
</dbReference>
<accession>A0AAW5ZSZ1</accession>